<evidence type="ECO:0000313" key="2">
    <source>
        <dbReference type="EMBL" id="CAB0013941.1"/>
    </source>
</evidence>
<feature type="compositionally biased region" description="Polar residues" evidence="1">
    <location>
        <begin position="61"/>
        <end position="73"/>
    </location>
</feature>
<accession>A0A6H5H8W0</accession>
<evidence type="ECO:0000256" key="1">
    <source>
        <dbReference type="SAM" id="MobiDB-lite"/>
    </source>
</evidence>
<name>A0A6H5H8W0_9HEMI</name>
<reference evidence="2 3" key="1">
    <citation type="submission" date="2020-02" db="EMBL/GenBank/DDBJ databases">
        <authorList>
            <person name="Ferguson B K."/>
        </authorList>
    </citation>
    <scope>NUCLEOTIDE SEQUENCE [LARGE SCALE GENOMIC DNA]</scope>
</reference>
<evidence type="ECO:0000313" key="3">
    <source>
        <dbReference type="Proteomes" id="UP000479000"/>
    </source>
</evidence>
<keyword evidence="3" id="KW-1185">Reference proteome</keyword>
<gene>
    <name evidence="2" type="ORF">NTEN_LOCUS18484</name>
</gene>
<feature type="compositionally biased region" description="Basic and acidic residues" evidence="1">
    <location>
        <begin position="346"/>
        <end position="358"/>
    </location>
</feature>
<dbReference type="AlphaFoldDB" id="A0A6H5H8W0"/>
<feature type="region of interest" description="Disordered" evidence="1">
    <location>
        <begin position="54"/>
        <end position="73"/>
    </location>
</feature>
<dbReference type="EMBL" id="CADCXU010027052">
    <property type="protein sequence ID" value="CAB0013941.1"/>
    <property type="molecule type" value="Genomic_DNA"/>
</dbReference>
<sequence>MTNFGLSFLCPRNGTSKKSQSATSTSHSRIKVLHYTQYYKRGYKTRTFLPSYSSKKRRPSVLNNTTTQQTQKYDPSPGCLLKKEPHTAVDCVLACRVTENVHSESKGDPLQRLQAFNIFSTYGHYWGKIGNSKKSSKRRNFREVNSFRREQGPVGKSKKGEERPATGRTFCDNAEPFDPSFQVYPSERYLRGKNQLFQSCALLRRGSNSFIGLVTSHVSTWTIPGLTVPRADNNIYIIYIANRRLRTNRSSAFGLEALNGSFPWNSSSQPCLVNPNRLPSHKTLFSGIRVANTEKYQGSHVRPGEIREVDLRGRRGSSKAAGGPKAHYLSVERTGQRTVPPWDDPNADRSPKVGETKG</sequence>
<proteinExistence type="predicted"/>
<feature type="region of interest" description="Disordered" evidence="1">
    <location>
        <begin position="312"/>
        <end position="358"/>
    </location>
</feature>
<dbReference type="Proteomes" id="UP000479000">
    <property type="component" value="Unassembled WGS sequence"/>
</dbReference>
<feature type="region of interest" description="Disordered" evidence="1">
    <location>
        <begin position="132"/>
        <end position="169"/>
    </location>
</feature>
<protein>
    <submittedName>
        <fullName evidence="2">Uncharacterized protein</fullName>
    </submittedName>
</protein>
<feature type="compositionally biased region" description="Basic and acidic residues" evidence="1">
    <location>
        <begin position="141"/>
        <end position="151"/>
    </location>
</feature>
<organism evidence="2 3">
    <name type="scientific">Nesidiocoris tenuis</name>
    <dbReference type="NCBI Taxonomy" id="355587"/>
    <lineage>
        <taxon>Eukaryota</taxon>
        <taxon>Metazoa</taxon>
        <taxon>Ecdysozoa</taxon>
        <taxon>Arthropoda</taxon>
        <taxon>Hexapoda</taxon>
        <taxon>Insecta</taxon>
        <taxon>Pterygota</taxon>
        <taxon>Neoptera</taxon>
        <taxon>Paraneoptera</taxon>
        <taxon>Hemiptera</taxon>
        <taxon>Heteroptera</taxon>
        <taxon>Panheteroptera</taxon>
        <taxon>Cimicomorpha</taxon>
        <taxon>Miridae</taxon>
        <taxon>Dicyphina</taxon>
        <taxon>Nesidiocoris</taxon>
    </lineage>
</organism>